<protein>
    <submittedName>
        <fullName evidence="2">F-box domain-containing protein</fullName>
    </submittedName>
</protein>
<sequence length="290" mass="33725">MRHPHRITEENHGAPAFDFPTAMDAVPVCFIKEVVLLLERGTSYIRGPQEVAKLSSLWGRISNLAVLKVYLSSNGQAVFTVDLDDRPLVWKLEDFKLEQRVFRRIELWNDEGHALFHMDCHPFTEETFKLLRSSHWRDYPCEIAIRYTEENYQPLVDQLCLMPSRVTTLRICSDVRLPMQLLTRIMTSGNLRTFYCHSRLHLPAELLPLLLKFIASKELNHFTAVLERNSPVPCEILITETIDAFLSRERTKPFRFCVGERYEHLCGRLKGKEKVVFSVASNDYFVRVAV</sequence>
<evidence type="ECO:0000313" key="1">
    <source>
        <dbReference type="Proteomes" id="UP000095287"/>
    </source>
</evidence>
<dbReference type="WBParaSite" id="L893_g2591.t1">
    <property type="protein sequence ID" value="L893_g2591.t1"/>
    <property type="gene ID" value="L893_g2591"/>
</dbReference>
<dbReference type="Proteomes" id="UP000095287">
    <property type="component" value="Unplaced"/>
</dbReference>
<evidence type="ECO:0000313" key="2">
    <source>
        <dbReference type="WBParaSite" id="L893_g2591.t1"/>
    </source>
</evidence>
<keyword evidence="1" id="KW-1185">Reference proteome</keyword>
<proteinExistence type="predicted"/>
<name>A0A1I7ZFG2_9BILA</name>
<dbReference type="AlphaFoldDB" id="A0A1I7ZFG2"/>
<reference evidence="2" key="1">
    <citation type="submission" date="2016-11" db="UniProtKB">
        <authorList>
            <consortium name="WormBaseParasite"/>
        </authorList>
    </citation>
    <scope>IDENTIFICATION</scope>
</reference>
<accession>A0A1I7ZFG2</accession>
<organism evidence="1 2">
    <name type="scientific">Steinernema glaseri</name>
    <dbReference type="NCBI Taxonomy" id="37863"/>
    <lineage>
        <taxon>Eukaryota</taxon>
        <taxon>Metazoa</taxon>
        <taxon>Ecdysozoa</taxon>
        <taxon>Nematoda</taxon>
        <taxon>Chromadorea</taxon>
        <taxon>Rhabditida</taxon>
        <taxon>Tylenchina</taxon>
        <taxon>Panagrolaimomorpha</taxon>
        <taxon>Strongyloidoidea</taxon>
        <taxon>Steinernematidae</taxon>
        <taxon>Steinernema</taxon>
    </lineage>
</organism>